<name>A0A2S6HI40_9GAMM</name>
<organism evidence="1 2">
    <name type="scientific">Methylobacter tundripaludum</name>
    <dbReference type="NCBI Taxonomy" id="173365"/>
    <lineage>
        <taxon>Bacteria</taxon>
        <taxon>Pseudomonadati</taxon>
        <taxon>Pseudomonadota</taxon>
        <taxon>Gammaproteobacteria</taxon>
        <taxon>Methylococcales</taxon>
        <taxon>Methylococcaceae</taxon>
        <taxon>Methylobacter</taxon>
    </lineage>
</organism>
<reference evidence="1 2" key="1">
    <citation type="submission" date="2018-02" db="EMBL/GenBank/DDBJ databases">
        <title>Subsurface microbial communities from deep shales in Ohio and West Virginia, USA.</title>
        <authorList>
            <person name="Wrighton K."/>
        </authorList>
    </citation>
    <scope>NUCLEOTIDE SEQUENCE [LARGE SCALE GENOMIC DNA]</scope>
    <source>
        <strain evidence="1 2">OWC-DMM</strain>
    </source>
</reference>
<evidence type="ECO:0000313" key="1">
    <source>
        <dbReference type="EMBL" id="PPK77152.1"/>
    </source>
</evidence>
<comment type="caution">
    <text evidence="1">The sequence shown here is derived from an EMBL/GenBank/DDBJ whole genome shotgun (WGS) entry which is preliminary data.</text>
</comment>
<accession>A0A2S6HI40</accession>
<dbReference type="AlphaFoldDB" id="A0A2S6HI40"/>
<gene>
    <name evidence="1" type="ORF">B0F87_102259</name>
</gene>
<dbReference type="Proteomes" id="UP000240010">
    <property type="component" value="Unassembled WGS sequence"/>
</dbReference>
<protein>
    <submittedName>
        <fullName evidence="1">Uncharacterized protein</fullName>
    </submittedName>
</protein>
<sequence length="386" mass="45745">MPTESAFHRRIFLFLTRAFQKQGLEVTGQCGLLSETEMRSWVSEKKPCAIFEMNRVKDEIPILHRLNILHISWVVDMEGRDESHIKGSDITYTFDPTWVINFKTGGFTAWMPPGTCMETFFPGKEHENKEIEFCFMGHIPKPWSESELSRPLIGKNKTTDFGALLKEYSHFIEVDTYREKNHESCVQIINDMLERLIDHPLEIARDMYYDLLIRTKRMSNRTELLDFALGKSESIAIFGSPNWLEWSKYERFYRKFIDNDAEMNFIHQRSRINLHDGVGFHFRAIDCMASGGLLFWYNDNDGDRYNTYQWKNPLNKYYAPEGLHSFFQKQFNYFEFKWLDFDDVYEKAKQLNYWGSKAQLDTLETIKAHHTWECRAQSIIKDIDAL</sequence>
<dbReference type="EMBL" id="PTIZ01000002">
    <property type="protein sequence ID" value="PPK77152.1"/>
    <property type="molecule type" value="Genomic_DNA"/>
</dbReference>
<proteinExistence type="predicted"/>
<evidence type="ECO:0000313" key="2">
    <source>
        <dbReference type="Proteomes" id="UP000240010"/>
    </source>
</evidence>